<evidence type="ECO:0000256" key="2">
    <source>
        <dbReference type="ARBA" id="ARBA00022475"/>
    </source>
</evidence>
<dbReference type="Pfam" id="PF03606">
    <property type="entry name" value="DcuC"/>
    <property type="match status" value="1"/>
</dbReference>
<evidence type="ECO:0000313" key="7">
    <source>
        <dbReference type="EMBL" id="AOT69607.1"/>
    </source>
</evidence>
<dbReference type="PANTHER" id="PTHR43652:SF6">
    <property type="entry name" value="ARGININE REPRESSOR"/>
    <property type="match status" value="1"/>
</dbReference>
<keyword evidence="5 6" id="KW-0472">Membrane</keyword>
<feature type="transmembrane region" description="Helical" evidence="6">
    <location>
        <begin position="283"/>
        <end position="304"/>
    </location>
</feature>
<dbReference type="InterPro" id="IPR051679">
    <property type="entry name" value="DASS-Related_Transporters"/>
</dbReference>
<feature type="transmembrane region" description="Helical" evidence="6">
    <location>
        <begin position="84"/>
        <end position="109"/>
    </location>
</feature>
<dbReference type="PANTHER" id="PTHR43652">
    <property type="entry name" value="BASIC AMINO ACID ANTIPORTER YFCC-RELATED"/>
    <property type="match status" value="1"/>
</dbReference>
<feature type="transmembrane region" description="Helical" evidence="6">
    <location>
        <begin position="260"/>
        <end position="278"/>
    </location>
</feature>
<feature type="transmembrane region" description="Helical" evidence="6">
    <location>
        <begin position="121"/>
        <end position="141"/>
    </location>
</feature>
<dbReference type="Proteomes" id="UP000095743">
    <property type="component" value="Chromosome"/>
</dbReference>
<keyword evidence="3 6" id="KW-0812">Transmembrane</keyword>
<evidence type="ECO:0000256" key="4">
    <source>
        <dbReference type="ARBA" id="ARBA00022989"/>
    </source>
</evidence>
<name>A0A1D8GFC2_9FIRM</name>
<feature type="transmembrane region" description="Helical" evidence="6">
    <location>
        <begin position="310"/>
        <end position="330"/>
    </location>
</feature>
<organism evidence="7 8">
    <name type="scientific">Geosporobacter ferrireducens</name>
    <dbReference type="NCBI Taxonomy" id="1424294"/>
    <lineage>
        <taxon>Bacteria</taxon>
        <taxon>Bacillati</taxon>
        <taxon>Bacillota</taxon>
        <taxon>Clostridia</taxon>
        <taxon>Peptostreptococcales</taxon>
        <taxon>Thermotaleaceae</taxon>
        <taxon>Geosporobacter</taxon>
    </lineage>
</organism>
<feature type="transmembrane region" description="Helical" evidence="6">
    <location>
        <begin position="161"/>
        <end position="181"/>
    </location>
</feature>
<dbReference type="OrthoDB" id="255482at2"/>
<evidence type="ECO:0000313" key="8">
    <source>
        <dbReference type="Proteomes" id="UP000095743"/>
    </source>
</evidence>
<gene>
    <name evidence="7" type="ORF">Gferi_08455</name>
</gene>
<protein>
    <submittedName>
        <fullName evidence="7">C4-dicarboxylate ABC transporter permease</fullName>
    </submittedName>
</protein>
<dbReference type="STRING" id="1424294.Gferi_08455"/>
<feature type="transmembrane region" description="Helical" evidence="6">
    <location>
        <begin position="12"/>
        <end position="34"/>
    </location>
</feature>
<keyword evidence="2" id="KW-1003">Cell membrane</keyword>
<feature type="transmembrane region" description="Helical" evidence="6">
    <location>
        <begin position="201"/>
        <end position="220"/>
    </location>
</feature>
<feature type="transmembrane region" description="Helical" evidence="6">
    <location>
        <begin position="443"/>
        <end position="465"/>
    </location>
</feature>
<evidence type="ECO:0000256" key="3">
    <source>
        <dbReference type="ARBA" id="ARBA00022692"/>
    </source>
</evidence>
<dbReference type="AlphaFoldDB" id="A0A1D8GFC2"/>
<dbReference type="InterPro" id="IPR018385">
    <property type="entry name" value="C4_dicarb_anaerob_car-like"/>
</dbReference>
<keyword evidence="8" id="KW-1185">Reference proteome</keyword>
<evidence type="ECO:0000256" key="1">
    <source>
        <dbReference type="ARBA" id="ARBA00004651"/>
    </source>
</evidence>
<sequence length="467" mass="49827">MSNQATSAKKSRVPHTFVILIGLAFLMLLLTYVIPAGEYDRVKDAISGKTVIDPNSFHYVEQAPVSVFKFPLAIYNAIVKAANISVFIFIIGGAFEIINSTGALNVFISKAAKSFANRERLLIPLLMTVFSVGGFTFGMSVENIVFIPTIMALMMSLGYDAVTGMAVVSLGAACGFISGILNPFNVGVAQAIAGLPMFSGAWFRVIVLVGFLIITSLYVMRYASKVKENPLNSVVSDLNEWEDIENGLHDIRSAASVQDYVILFTVLIGFAAIVFGVLKYEWFIAELAALFLTMGIVAGIINGYGANKIAGLFCIGLKNVAVGALIIGVARTISVIMEDGQIIDTVVYGLSTPLGRLPGSLQAVGMYFAHTLINIPITSGSGQAAATMPIMLPLSEVIGLSKQTAVLTFQLGDGITNNILPTSSALMAALSVAKIPYEKWIKFAGPLMGIWILYGMALSIIASIINY</sequence>
<dbReference type="EMBL" id="CP017269">
    <property type="protein sequence ID" value="AOT69607.1"/>
    <property type="molecule type" value="Genomic_DNA"/>
</dbReference>
<evidence type="ECO:0000256" key="6">
    <source>
        <dbReference type="SAM" id="Phobius"/>
    </source>
</evidence>
<dbReference type="RefSeq" id="WP_069975481.1">
    <property type="nucleotide sequence ID" value="NZ_CP017269.1"/>
</dbReference>
<evidence type="ECO:0000256" key="5">
    <source>
        <dbReference type="ARBA" id="ARBA00023136"/>
    </source>
</evidence>
<accession>A0A1D8GFC2</accession>
<comment type="subcellular location">
    <subcellularLocation>
        <location evidence="1">Cell membrane</location>
        <topology evidence="1">Multi-pass membrane protein</topology>
    </subcellularLocation>
</comment>
<reference evidence="7 8" key="1">
    <citation type="submission" date="2016-09" db="EMBL/GenBank/DDBJ databases">
        <title>Genomic analysis reveals versatility of anaerobic energy metabolism of Geosporobacter ferrireducens IRF9 of phylum Firmicutes.</title>
        <authorList>
            <person name="Kim S.-J."/>
        </authorList>
    </citation>
    <scope>NUCLEOTIDE SEQUENCE [LARGE SCALE GENOMIC DNA]</scope>
    <source>
        <strain evidence="7 8">IRF9</strain>
    </source>
</reference>
<proteinExistence type="predicted"/>
<dbReference type="KEGG" id="gfe:Gferi_08455"/>
<keyword evidence="4 6" id="KW-1133">Transmembrane helix</keyword>
<dbReference type="GO" id="GO:0005886">
    <property type="term" value="C:plasma membrane"/>
    <property type="evidence" value="ECO:0007669"/>
    <property type="project" value="UniProtKB-SubCell"/>
</dbReference>